<dbReference type="EMBL" id="HBHL01013567">
    <property type="protein sequence ID" value="CAD9720058.1"/>
    <property type="molecule type" value="Transcribed_RNA"/>
</dbReference>
<feature type="compositionally biased region" description="Polar residues" evidence="1">
    <location>
        <begin position="276"/>
        <end position="289"/>
    </location>
</feature>
<feature type="region of interest" description="Disordered" evidence="1">
    <location>
        <begin position="274"/>
        <end position="309"/>
    </location>
</feature>
<sequence length="391" mass="42183">MDIFGNMASLSQQQKFMQQLQRVPLPQAAVVVTTSSDAAAAASSSKSKSKAGVGKRKWAPNRKAAGFWGVFNGWWRKEFERLERRPTTEEVSAWYADHSEAAWKDEKPTLKETLRHAKCLRTTADVRDYFRKYRAKRSGSGSKAKAAAKAPGKAPEVAIKPAVKPVGLNVPASPALTADPHGVVAATGLYDISGKIPAAAWIQPGQLINHAGQLGGISPPSDMLSAMYRNYAAAQTHQVPFPFVTNHHILYPGLNLGARNLAAPKVSSVQYVKPSSAKTEGSPNSTETTEPAFEHSAAAAGSNPTQQQQNDAALLSNMITNIEKSRALAITPTPAPWRSEEVSTAFQDDNNLEIQNIKLEYEPATQSIHILPPAVVESAESNGEEHYIDGL</sequence>
<protein>
    <submittedName>
        <fullName evidence="2">Uncharacterized protein</fullName>
    </submittedName>
</protein>
<organism evidence="2">
    <name type="scientific">Chloropicon primus</name>
    <dbReference type="NCBI Taxonomy" id="1764295"/>
    <lineage>
        <taxon>Eukaryota</taxon>
        <taxon>Viridiplantae</taxon>
        <taxon>Chlorophyta</taxon>
        <taxon>Chloropicophyceae</taxon>
        <taxon>Chloropicales</taxon>
        <taxon>Chloropicaceae</taxon>
        <taxon>Chloropicon</taxon>
    </lineage>
</organism>
<proteinExistence type="predicted"/>
<evidence type="ECO:0000256" key="1">
    <source>
        <dbReference type="SAM" id="MobiDB-lite"/>
    </source>
</evidence>
<evidence type="ECO:0000313" key="2">
    <source>
        <dbReference type="EMBL" id="CAD9720058.1"/>
    </source>
</evidence>
<accession>A0A7S2X1N4</accession>
<gene>
    <name evidence="2" type="ORF">CPRI1469_LOCUS8924</name>
</gene>
<name>A0A7S2X1N4_9CHLO</name>
<dbReference type="AlphaFoldDB" id="A0A7S2X1N4"/>
<reference evidence="2" key="1">
    <citation type="submission" date="2021-01" db="EMBL/GenBank/DDBJ databases">
        <authorList>
            <person name="Corre E."/>
            <person name="Pelletier E."/>
            <person name="Niang G."/>
            <person name="Scheremetjew M."/>
            <person name="Finn R."/>
            <person name="Kale V."/>
            <person name="Holt S."/>
            <person name="Cochrane G."/>
            <person name="Meng A."/>
            <person name="Brown T."/>
            <person name="Cohen L."/>
        </authorList>
    </citation>
    <scope>NUCLEOTIDE SEQUENCE</scope>
    <source>
        <strain evidence="2">CCMP1205</strain>
    </source>
</reference>